<evidence type="ECO:0000256" key="2">
    <source>
        <dbReference type="SAM" id="MobiDB-lite"/>
    </source>
</evidence>
<dbReference type="EC" id="2.7.13.3" evidence="4"/>
<dbReference type="GO" id="GO:0004674">
    <property type="term" value="F:protein serine/threonine kinase activity"/>
    <property type="evidence" value="ECO:0007669"/>
    <property type="project" value="UniProtKB-KW"/>
</dbReference>
<dbReference type="EMBL" id="CP159872">
    <property type="protein sequence ID" value="XCM80754.1"/>
    <property type="molecule type" value="Genomic_DNA"/>
</dbReference>
<feature type="region of interest" description="Disordered" evidence="2">
    <location>
        <begin position="86"/>
        <end position="124"/>
    </location>
</feature>
<keyword evidence="4" id="KW-0547">Nucleotide-binding</keyword>
<feature type="compositionally biased region" description="Low complexity" evidence="2">
    <location>
        <begin position="113"/>
        <end position="124"/>
    </location>
</feature>
<dbReference type="CDD" id="cd16936">
    <property type="entry name" value="HATPase_RsbW-like"/>
    <property type="match status" value="1"/>
</dbReference>
<evidence type="ECO:0000313" key="4">
    <source>
        <dbReference type="EMBL" id="XCM80754.1"/>
    </source>
</evidence>
<dbReference type="Gene3D" id="3.30.565.10">
    <property type="entry name" value="Histidine kinase-like ATPase, C-terminal domain"/>
    <property type="match status" value="2"/>
</dbReference>
<dbReference type="InterPro" id="IPR050267">
    <property type="entry name" value="Anti-sigma-factor_SerPK"/>
</dbReference>
<feature type="domain" description="Histidine kinase/HSP90-like ATPase" evidence="3">
    <location>
        <begin position="11"/>
        <end position="98"/>
    </location>
</feature>
<dbReference type="InterPro" id="IPR036890">
    <property type="entry name" value="HATPase_C_sf"/>
</dbReference>
<keyword evidence="1" id="KW-0723">Serine/threonine-protein kinase</keyword>
<dbReference type="InterPro" id="IPR003594">
    <property type="entry name" value="HATPase_dom"/>
</dbReference>
<keyword evidence="4" id="KW-0808">Transferase</keyword>
<dbReference type="AlphaFoldDB" id="A0AAU8K0A6"/>
<dbReference type="GO" id="GO:0004673">
    <property type="term" value="F:protein histidine kinase activity"/>
    <property type="evidence" value="ECO:0007669"/>
    <property type="project" value="UniProtKB-EC"/>
</dbReference>
<evidence type="ECO:0000259" key="3">
    <source>
        <dbReference type="Pfam" id="PF13581"/>
    </source>
</evidence>
<dbReference type="PANTHER" id="PTHR35526">
    <property type="entry name" value="ANTI-SIGMA-F FACTOR RSBW-RELATED"/>
    <property type="match status" value="1"/>
</dbReference>
<protein>
    <submittedName>
        <fullName evidence="4">ATP-binding protein</fullName>
        <ecNumber evidence="4">2.7.13.3</ecNumber>
    </submittedName>
</protein>
<accession>A0AAU8K0A6</accession>
<gene>
    <name evidence="4" type="ORF">ABWK59_18440</name>
</gene>
<organism evidence="4">
    <name type="scientific">Kitasatospora camelliae</name>
    <dbReference type="NCBI Taxonomy" id="3156397"/>
    <lineage>
        <taxon>Bacteria</taxon>
        <taxon>Bacillati</taxon>
        <taxon>Actinomycetota</taxon>
        <taxon>Actinomycetes</taxon>
        <taxon>Kitasatosporales</taxon>
        <taxon>Streptomycetaceae</taxon>
        <taxon>Kitasatospora</taxon>
    </lineage>
</organism>
<dbReference type="GO" id="GO:0005524">
    <property type="term" value="F:ATP binding"/>
    <property type="evidence" value="ECO:0007669"/>
    <property type="project" value="UniProtKB-KW"/>
</dbReference>
<keyword evidence="4" id="KW-0067">ATP-binding</keyword>
<dbReference type="PANTHER" id="PTHR35526:SF3">
    <property type="entry name" value="ANTI-SIGMA-F FACTOR RSBW"/>
    <property type="match status" value="1"/>
</dbReference>
<sequence>MDIWWTLHLKRDPASVPLARRILLSAMETAGVDPQVAYDLGVAITEACANAVEHAVSGRPDDGFQVTASLDGDRLRIEVVDSGPGLPPIAAPAPAPAADPVPAPGTAPPLPRPSSATSPPRPAVARCRTRRGRASLSGRLLTVRRSRTTDRPAPYDTHVLPVGRPLPTRTPDLDALPDPAAESGRGLFLIHALTDHVQLRNHPLRGAIVSFDKILKWQDDALLRAS</sequence>
<dbReference type="KEGG" id="kcm:ABWK59_18440"/>
<feature type="region of interest" description="Disordered" evidence="2">
    <location>
        <begin position="149"/>
        <end position="175"/>
    </location>
</feature>
<feature type="compositionally biased region" description="Pro residues" evidence="2">
    <location>
        <begin position="86"/>
        <end position="112"/>
    </location>
</feature>
<keyword evidence="1" id="KW-0418">Kinase</keyword>
<name>A0AAU8K0A6_9ACTN</name>
<dbReference type="SUPFAM" id="SSF55874">
    <property type="entry name" value="ATPase domain of HSP90 chaperone/DNA topoisomerase II/histidine kinase"/>
    <property type="match status" value="1"/>
</dbReference>
<dbReference type="Pfam" id="PF13581">
    <property type="entry name" value="HATPase_c_2"/>
    <property type="match status" value="1"/>
</dbReference>
<dbReference type="RefSeq" id="WP_354641689.1">
    <property type="nucleotide sequence ID" value="NZ_CP159872.1"/>
</dbReference>
<evidence type="ECO:0000256" key="1">
    <source>
        <dbReference type="ARBA" id="ARBA00022527"/>
    </source>
</evidence>
<proteinExistence type="predicted"/>
<reference evidence="4" key="1">
    <citation type="submission" date="2024-06" db="EMBL/GenBank/DDBJ databases">
        <title>The genome sequences of Kitasatospora sp. strain HUAS MG31.</title>
        <authorList>
            <person name="Mo P."/>
        </authorList>
    </citation>
    <scope>NUCLEOTIDE SEQUENCE</scope>
    <source>
        <strain evidence="4">HUAS MG31</strain>
    </source>
</reference>